<keyword evidence="1" id="KW-0812">Transmembrane</keyword>
<accession>A0AAV5HPY2</accession>
<keyword evidence="1" id="KW-1133">Transmembrane helix</keyword>
<proteinExistence type="predicted"/>
<dbReference type="Proteomes" id="UP001054252">
    <property type="component" value="Unassembled WGS sequence"/>
</dbReference>
<gene>
    <name evidence="2" type="ORF">SLEP1_g3062</name>
</gene>
<feature type="transmembrane region" description="Helical" evidence="1">
    <location>
        <begin position="65"/>
        <end position="87"/>
    </location>
</feature>
<keyword evidence="3" id="KW-1185">Reference proteome</keyword>
<dbReference type="AlphaFoldDB" id="A0AAV5HPY2"/>
<comment type="caution">
    <text evidence="2">The sequence shown here is derived from an EMBL/GenBank/DDBJ whole genome shotgun (WGS) entry which is preliminary data.</text>
</comment>
<evidence type="ECO:0000313" key="2">
    <source>
        <dbReference type="EMBL" id="GKU88845.1"/>
    </source>
</evidence>
<dbReference type="EMBL" id="BPVZ01000003">
    <property type="protein sequence ID" value="GKU88845.1"/>
    <property type="molecule type" value="Genomic_DNA"/>
</dbReference>
<name>A0AAV5HPY2_9ROSI</name>
<feature type="transmembrane region" description="Helical" evidence="1">
    <location>
        <begin position="21"/>
        <end position="45"/>
    </location>
</feature>
<sequence length="136" mass="15060">MCRLKAYLSSSSSIFQRSTCYHLPFTFFPFALLLFLFPSSAFFFSHNQGLGSPSDNGPEIRSVSGVHSFLSVLLLPFPSLSSSPIGVEVLRMRHTGKTNLGSSSACRSCSSLADHRPVAFELVIGWWRKVAQGWRL</sequence>
<evidence type="ECO:0000313" key="3">
    <source>
        <dbReference type="Proteomes" id="UP001054252"/>
    </source>
</evidence>
<keyword evidence="1" id="KW-0472">Membrane</keyword>
<protein>
    <submittedName>
        <fullName evidence="2">Uncharacterized protein</fullName>
    </submittedName>
</protein>
<reference evidence="2 3" key="1">
    <citation type="journal article" date="2021" name="Commun. Biol.">
        <title>The genome of Shorea leprosula (Dipterocarpaceae) highlights the ecological relevance of drought in aseasonal tropical rainforests.</title>
        <authorList>
            <person name="Ng K.K.S."/>
            <person name="Kobayashi M.J."/>
            <person name="Fawcett J.A."/>
            <person name="Hatakeyama M."/>
            <person name="Paape T."/>
            <person name="Ng C.H."/>
            <person name="Ang C.C."/>
            <person name="Tnah L.H."/>
            <person name="Lee C.T."/>
            <person name="Nishiyama T."/>
            <person name="Sese J."/>
            <person name="O'Brien M.J."/>
            <person name="Copetti D."/>
            <person name="Mohd Noor M.I."/>
            <person name="Ong R.C."/>
            <person name="Putra M."/>
            <person name="Sireger I.Z."/>
            <person name="Indrioko S."/>
            <person name="Kosugi Y."/>
            <person name="Izuno A."/>
            <person name="Isagi Y."/>
            <person name="Lee S.L."/>
            <person name="Shimizu K.K."/>
        </authorList>
    </citation>
    <scope>NUCLEOTIDE SEQUENCE [LARGE SCALE GENOMIC DNA]</scope>
    <source>
        <strain evidence="2">214</strain>
    </source>
</reference>
<evidence type="ECO:0000256" key="1">
    <source>
        <dbReference type="SAM" id="Phobius"/>
    </source>
</evidence>
<organism evidence="2 3">
    <name type="scientific">Rubroshorea leprosula</name>
    <dbReference type="NCBI Taxonomy" id="152421"/>
    <lineage>
        <taxon>Eukaryota</taxon>
        <taxon>Viridiplantae</taxon>
        <taxon>Streptophyta</taxon>
        <taxon>Embryophyta</taxon>
        <taxon>Tracheophyta</taxon>
        <taxon>Spermatophyta</taxon>
        <taxon>Magnoliopsida</taxon>
        <taxon>eudicotyledons</taxon>
        <taxon>Gunneridae</taxon>
        <taxon>Pentapetalae</taxon>
        <taxon>rosids</taxon>
        <taxon>malvids</taxon>
        <taxon>Malvales</taxon>
        <taxon>Dipterocarpaceae</taxon>
        <taxon>Rubroshorea</taxon>
    </lineage>
</organism>